<protein>
    <submittedName>
        <fullName evidence="1">Uncharacterized protein</fullName>
    </submittedName>
</protein>
<organism evidence="1 2">
    <name type="scientific">Candidatus Wolfebacteria bacterium RIFCSPHIGHO2_01_FULL_48_22</name>
    <dbReference type="NCBI Taxonomy" id="1802555"/>
    <lineage>
        <taxon>Bacteria</taxon>
        <taxon>Candidatus Wolfeibacteriota</taxon>
    </lineage>
</organism>
<gene>
    <name evidence="1" type="ORF">A2755_01685</name>
</gene>
<evidence type="ECO:0000313" key="1">
    <source>
        <dbReference type="EMBL" id="OGM90897.1"/>
    </source>
</evidence>
<proteinExistence type="predicted"/>
<evidence type="ECO:0000313" key="2">
    <source>
        <dbReference type="Proteomes" id="UP000177029"/>
    </source>
</evidence>
<dbReference type="AlphaFoldDB" id="A0A1F8DQI9"/>
<dbReference type="Proteomes" id="UP000177029">
    <property type="component" value="Unassembled WGS sequence"/>
</dbReference>
<accession>A0A1F8DQI9</accession>
<name>A0A1F8DQI9_9BACT</name>
<dbReference type="EMBL" id="MGIP01000014">
    <property type="protein sequence ID" value="OGM90897.1"/>
    <property type="molecule type" value="Genomic_DNA"/>
</dbReference>
<reference evidence="1 2" key="1">
    <citation type="journal article" date="2016" name="Nat. Commun.">
        <title>Thousands of microbial genomes shed light on interconnected biogeochemical processes in an aquifer system.</title>
        <authorList>
            <person name="Anantharaman K."/>
            <person name="Brown C.T."/>
            <person name="Hug L.A."/>
            <person name="Sharon I."/>
            <person name="Castelle C.J."/>
            <person name="Probst A.J."/>
            <person name="Thomas B.C."/>
            <person name="Singh A."/>
            <person name="Wilkins M.J."/>
            <person name="Karaoz U."/>
            <person name="Brodie E.L."/>
            <person name="Williams K.H."/>
            <person name="Hubbard S.S."/>
            <person name="Banfield J.F."/>
        </authorList>
    </citation>
    <scope>NUCLEOTIDE SEQUENCE [LARGE SCALE GENOMIC DNA]</scope>
</reference>
<sequence>MLDKFLCVCYNVCRKFLFNNLIFRSVIITDLLSDIEFEVSEITKGDIAEVASDLDEVVLGEAVIGELTEEEKRWKAYLSKSFRRLSEEIAEHLDKHQIEIGESKEDCEKFRSYVRRQKEKLDLVKNIFWTSVQYRIKYRFDFNIGVRKDWKIVSLPSRSGISDFFGILKSL</sequence>
<comment type="caution">
    <text evidence="1">The sequence shown here is derived from an EMBL/GenBank/DDBJ whole genome shotgun (WGS) entry which is preliminary data.</text>
</comment>